<dbReference type="InterPro" id="IPR036188">
    <property type="entry name" value="FAD/NAD-bd_sf"/>
</dbReference>
<dbReference type="Pfam" id="PF07992">
    <property type="entry name" value="Pyr_redox_2"/>
    <property type="match status" value="1"/>
</dbReference>
<name>A0A183IXP7_9BILA</name>
<dbReference type="OrthoDB" id="202203at2759"/>
<evidence type="ECO:0000256" key="1">
    <source>
        <dbReference type="ARBA" id="ARBA00001974"/>
    </source>
</evidence>
<evidence type="ECO:0000313" key="5">
    <source>
        <dbReference type="EMBL" id="VDP16907.1"/>
    </source>
</evidence>
<evidence type="ECO:0000313" key="6">
    <source>
        <dbReference type="Proteomes" id="UP000270296"/>
    </source>
</evidence>
<reference evidence="7" key="1">
    <citation type="submission" date="2016-06" db="UniProtKB">
        <authorList>
            <consortium name="WormBaseParasite"/>
        </authorList>
    </citation>
    <scope>IDENTIFICATION</scope>
</reference>
<sequence length="366" mass="40663">MSLFSRGECNNRVGEIMESFSVAEKPASSVFGKDPTVEVATVFCTALDSRKKMISNNPRVVGIRDTESVQSFQRHLADARRMVVVGNGGIATEIIAETNNVEVVWAIKHKSIAAAFLDSGAAQFLLPRLNAAEPPTEAFKKRFKHVHEASRRNAGEECFGSALGPDWTEDLLISGACQDKKVYIEYQCAVDEILTPEEFRQRHLSLSDLPDSFSCQTDWQVYVVLTNHQVIGCDLVVSATGVHPNVDLWLTPENQFKLGSDGGLLVSDQMETSIEDVYAAGDACTAGWTWSPHWLQMRLWTQARQMGAYAGICMASNLRHERAVLDICFEIFTHVTTFFAFKVVLLGKFNGQGLRPDHETFVRITP</sequence>
<gene>
    <name evidence="5" type="ORF">SBAD_LOCUS8395</name>
</gene>
<evidence type="ECO:0000256" key="3">
    <source>
        <dbReference type="ARBA" id="ARBA00022827"/>
    </source>
</evidence>
<protein>
    <submittedName>
        <fullName evidence="7">Pyr_redox_2 domain-containing protein</fullName>
    </submittedName>
</protein>
<keyword evidence="6" id="KW-1185">Reference proteome</keyword>
<evidence type="ECO:0000259" key="4">
    <source>
        <dbReference type="Pfam" id="PF07992"/>
    </source>
</evidence>
<dbReference type="Gene3D" id="3.50.50.60">
    <property type="entry name" value="FAD/NAD(P)-binding domain"/>
    <property type="match status" value="1"/>
</dbReference>
<dbReference type="InterPro" id="IPR050260">
    <property type="entry name" value="FAD-bd_OxRdtase"/>
</dbReference>
<dbReference type="WBParaSite" id="SBAD_0000870401-mRNA-1">
    <property type="protein sequence ID" value="SBAD_0000870401-mRNA-1"/>
    <property type="gene ID" value="SBAD_0000870401"/>
</dbReference>
<dbReference type="PANTHER" id="PTHR43429">
    <property type="entry name" value="PYRIDINE NUCLEOTIDE-DISULFIDE OXIDOREDUCTASE DOMAIN-CONTAINING"/>
    <property type="match status" value="1"/>
</dbReference>
<proteinExistence type="predicted"/>
<keyword evidence="3" id="KW-0274">FAD</keyword>
<evidence type="ECO:0000313" key="7">
    <source>
        <dbReference type="WBParaSite" id="SBAD_0000870401-mRNA-1"/>
    </source>
</evidence>
<dbReference type="AlphaFoldDB" id="A0A183IXP7"/>
<reference evidence="5 6" key="2">
    <citation type="submission" date="2018-11" db="EMBL/GenBank/DDBJ databases">
        <authorList>
            <consortium name="Pathogen Informatics"/>
        </authorList>
    </citation>
    <scope>NUCLEOTIDE SEQUENCE [LARGE SCALE GENOMIC DNA]</scope>
</reference>
<comment type="cofactor">
    <cofactor evidence="1">
        <name>FAD</name>
        <dbReference type="ChEBI" id="CHEBI:57692"/>
    </cofactor>
</comment>
<feature type="domain" description="FAD/NAD(P)-binding" evidence="4">
    <location>
        <begin position="220"/>
        <end position="307"/>
    </location>
</feature>
<dbReference type="InterPro" id="IPR023753">
    <property type="entry name" value="FAD/NAD-binding_dom"/>
</dbReference>
<dbReference type="PANTHER" id="PTHR43429:SF2">
    <property type="entry name" value="PYRIDINE NUCLEOTIDE-DISULFIDE OXIDOREDUCTASE DOMAIN-CONTAINING PROTEIN 1"/>
    <property type="match status" value="1"/>
</dbReference>
<organism evidence="7">
    <name type="scientific">Soboliphyme baturini</name>
    <dbReference type="NCBI Taxonomy" id="241478"/>
    <lineage>
        <taxon>Eukaryota</taxon>
        <taxon>Metazoa</taxon>
        <taxon>Ecdysozoa</taxon>
        <taxon>Nematoda</taxon>
        <taxon>Enoplea</taxon>
        <taxon>Dorylaimia</taxon>
        <taxon>Dioctophymatida</taxon>
        <taxon>Dioctophymatoidea</taxon>
        <taxon>Soboliphymatidae</taxon>
        <taxon>Soboliphyme</taxon>
    </lineage>
</organism>
<dbReference type="GO" id="GO:0016491">
    <property type="term" value="F:oxidoreductase activity"/>
    <property type="evidence" value="ECO:0007669"/>
    <property type="project" value="InterPro"/>
</dbReference>
<evidence type="ECO:0000256" key="2">
    <source>
        <dbReference type="ARBA" id="ARBA00022630"/>
    </source>
</evidence>
<dbReference type="Proteomes" id="UP000270296">
    <property type="component" value="Unassembled WGS sequence"/>
</dbReference>
<dbReference type="SUPFAM" id="SSF51905">
    <property type="entry name" value="FAD/NAD(P)-binding domain"/>
    <property type="match status" value="1"/>
</dbReference>
<dbReference type="EMBL" id="UZAM01011551">
    <property type="protein sequence ID" value="VDP16907.1"/>
    <property type="molecule type" value="Genomic_DNA"/>
</dbReference>
<keyword evidence="2" id="KW-0285">Flavoprotein</keyword>
<accession>A0A183IXP7</accession>